<geneLocation type="plasmid" evidence="3 4">
    <name>pTHTHE1601</name>
</geneLocation>
<evidence type="ECO:0000259" key="2">
    <source>
        <dbReference type="Pfam" id="PF01609"/>
    </source>
</evidence>
<sequence length="401" mass="44636">MEQLTPLINALKRYWKADLRRLTFLAALVMALVTARTTSGPRLALSLGSIASPDPRSAYRRFQRFLAWPGLDGEGYARFIFALLRPQGLLLVMDRTEWELGKSKVNLLMLAFLYQGLAVPLFWSFLPHDGNSSTPERIALMERALVFLRAHFPHLRVEGFLADREFIGEAWFRYLEEKGIPRCIRIKANTRMWRLGSGPRAWELFASLKVGESRVPRRRYWVYGRRMWVVGLRLGVREWLIVATDLDPHRVLEVYGLRWGIERLFGALKGRGEAFAAFDPLEPGLRVGVSDGACAAPGASGEAQEAREAGTEPLPGGAGPAHPLGACPLGCRGRKARKSLGVMPYGGFDVYIAENYKSSPRVGAMPASISNSQASRWGKTSDRSLSLTAKIRKKHASCPDG</sequence>
<feature type="region of interest" description="Disordered" evidence="1">
    <location>
        <begin position="367"/>
        <end position="401"/>
    </location>
</feature>
<dbReference type="RefSeq" id="WP_014511341.1">
    <property type="nucleotide sequence ID" value="NC_017273.1"/>
</dbReference>
<dbReference type="Pfam" id="PF01609">
    <property type="entry name" value="DDE_Tnp_1"/>
    <property type="match status" value="1"/>
</dbReference>
<dbReference type="GO" id="GO:0006313">
    <property type="term" value="P:DNA transposition"/>
    <property type="evidence" value="ECO:0007669"/>
    <property type="project" value="InterPro"/>
</dbReference>
<organism evidence="3 4">
    <name type="scientific">Thermus thermophilus (strain SG0.5JP17-16)</name>
    <dbReference type="NCBI Taxonomy" id="762633"/>
    <lineage>
        <taxon>Bacteria</taxon>
        <taxon>Thermotogati</taxon>
        <taxon>Deinococcota</taxon>
        <taxon>Deinococci</taxon>
        <taxon>Thermales</taxon>
        <taxon>Thermaceae</taxon>
        <taxon>Thermus</taxon>
    </lineage>
</organism>
<evidence type="ECO:0000313" key="3">
    <source>
        <dbReference type="EMBL" id="AEG34736.1"/>
    </source>
</evidence>
<feature type="domain" description="Transposase IS4-like" evidence="2">
    <location>
        <begin position="145"/>
        <end position="270"/>
    </location>
</feature>
<evidence type="ECO:0000256" key="1">
    <source>
        <dbReference type="SAM" id="MobiDB-lite"/>
    </source>
</evidence>
<dbReference type="GO" id="GO:0003677">
    <property type="term" value="F:DNA binding"/>
    <property type="evidence" value="ECO:0007669"/>
    <property type="project" value="InterPro"/>
</dbReference>
<dbReference type="InterPro" id="IPR012337">
    <property type="entry name" value="RNaseH-like_sf"/>
</dbReference>
<evidence type="ECO:0000313" key="4">
    <source>
        <dbReference type="Proteomes" id="UP000009233"/>
    </source>
</evidence>
<dbReference type="EMBL" id="CP002778">
    <property type="protein sequence ID" value="AEG34736.1"/>
    <property type="molecule type" value="Genomic_DNA"/>
</dbReference>
<dbReference type="PATRIC" id="fig|762633.3.peg.2376"/>
<dbReference type="AlphaFoldDB" id="F6DIS0"/>
<dbReference type="InterPro" id="IPR002559">
    <property type="entry name" value="Transposase_11"/>
</dbReference>
<dbReference type="KEGG" id="tts:Ththe16_2383"/>
<dbReference type="Proteomes" id="UP000009233">
    <property type="component" value="Plasmid pTHTHE1601"/>
</dbReference>
<gene>
    <name evidence="3" type="ordered locus">Ththe16_2383</name>
</gene>
<feature type="compositionally biased region" description="Basic residues" evidence="1">
    <location>
        <begin position="390"/>
        <end position="401"/>
    </location>
</feature>
<dbReference type="HOGENOM" id="CLU_686830_0_0_0"/>
<protein>
    <submittedName>
        <fullName evidence="3">Transposase IS4 family protein</fullName>
    </submittedName>
</protein>
<feature type="region of interest" description="Disordered" evidence="1">
    <location>
        <begin position="297"/>
        <end position="319"/>
    </location>
</feature>
<accession>F6DIS0</accession>
<reference evidence="3" key="1">
    <citation type="submission" date="2011-05" db="EMBL/GenBank/DDBJ databases">
        <title>Complete sequence of plasmid of Thermus thermophilus SG0.5JP17-16.</title>
        <authorList>
            <consortium name="US DOE Joint Genome Institute"/>
            <person name="Lucas S."/>
            <person name="Han J."/>
            <person name="Lapidus A."/>
            <person name="Cheng J.-F."/>
            <person name="Goodwin L."/>
            <person name="Pitluck S."/>
            <person name="Peters L."/>
            <person name="Mikhailova N."/>
            <person name="Teshima H."/>
            <person name="Han C."/>
            <person name="Tapia R."/>
            <person name="Land M."/>
            <person name="Hauser L."/>
            <person name="Kyrpides N."/>
            <person name="Ivanova N."/>
            <person name="Pagani I."/>
            <person name="Allgaier M."/>
            <person name="Hugenholtz P."/>
            <person name="Singer S."/>
            <person name="Gladden J."/>
            <person name="Woyke T."/>
        </authorList>
    </citation>
    <scope>NUCLEOTIDE SEQUENCE</scope>
    <source>
        <strain evidence="3">SG0.5JP17-16</strain>
        <plasmid evidence="3">pTHTHE1601</plasmid>
    </source>
</reference>
<name>F6DIS0_THETG</name>
<dbReference type="GO" id="GO:0004803">
    <property type="term" value="F:transposase activity"/>
    <property type="evidence" value="ECO:0007669"/>
    <property type="project" value="InterPro"/>
</dbReference>
<dbReference type="SUPFAM" id="SSF53098">
    <property type="entry name" value="Ribonuclease H-like"/>
    <property type="match status" value="1"/>
</dbReference>
<proteinExistence type="predicted"/>
<keyword evidence="3" id="KW-0614">Plasmid</keyword>